<dbReference type="InterPro" id="IPR009003">
    <property type="entry name" value="Peptidase_S1_PA"/>
</dbReference>
<dbReference type="Pfam" id="PF13365">
    <property type="entry name" value="Trypsin_2"/>
    <property type="match status" value="1"/>
</dbReference>
<comment type="caution">
    <text evidence="1">The sequence shown here is derived from an EMBL/GenBank/DDBJ whole genome shotgun (WGS) entry which is preliminary data.</text>
</comment>
<evidence type="ECO:0008006" key="2">
    <source>
        <dbReference type="Google" id="ProtNLM"/>
    </source>
</evidence>
<sequence length="250" mass="27559">MIDKKVIREITNGVCAVGFLSVPLENYQKYLGSPLFHVIGTGFLVRATTAITNRHVIEGLFESQADFGFPDAQFFISFIVPDGKGSFRNTVRMIRQFAKLDVADIGFVEFEIVHEEHFEGIAPLTLAKSYDYQLTEEVSICGYPYGTDMLKRNGRIYRWGPVMQQGSISAVSPFDGAARPDELLLDVRTAGGMSGAPIFRPSSGEVIGIHYAGWEATTALGLPLIQSDVDEWLALFDEKLKALKKNGKAA</sequence>
<accession>A0A644XI75</accession>
<dbReference type="AlphaFoldDB" id="A0A644XI75"/>
<proteinExistence type="predicted"/>
<dbReference type="SUPFAM" id="SSF50494">
    <property type="entry name" value="Trypsin-like serine proteases"/>
    <property type="match status" value="1"/>
</dbReference>
<name>A0A644XI75_9ZZZZ</name>
<organism evidence="1">
    <name type="scientific">bioreactor metagenome</name>
    <dbReference type="NCBI Taxonomy" id="1076179"/>
    <lineage>
        <taxon>unclassified sequences</taxon>
        <taxon>metagenomes</taxon>
        <taxon>ecological metagenomes</taxon>
    </lineage>
</organism>
<protein>
    <recommendedName>
        <fullName evidence="2">Serine protease</fullName>
    </recommendedName>
</protein>
<reference evidence="1" key="1">
    <citation type="submission" date="2019-08" db="EMBL/GenBank/DDBJ databases">
        <authorList>
            <person name="Kucharzyk K."/>
            <person name="Murdoch R.W."/>
            <person name="Higgins S."/>
            <person name="Loffler F."/>
        </authorList>
    </citation>
    <scope>NUCLEOTIDE SEQUENCE</scope>
</reference>
<evidence type="ECO:0000313" key="1">
    <source>
        <dbReference type="EMBL" id="MPM13903.1"/>
    </source>
</evidence>
<dbReference type="Gene3D" id="2.40.10.10">
    <property type="entry name" value="Trypsin-like serine proteases"/>
    <property type="match status" value="2"/>
</dbReference>
<gene>
    <name evidence="1" type="ORF">SDC9_60263</name>
</gene>
<dbReference type="EMBL" id="VSSQ01002191">
    <property type="protein sequence ID" value="MPM13903.1"/>
    <property type="molecule type" value="Genomic_DNA"/>
</dbReference>
<dbReference type="InterPro" id="IPR043504">
    <property type="entry name" value="Peptidase_S1_PA_chymotrypsin"/>
</dbReference>